<dbReference type="AlphaFoldDB" id="A0A316ETJ4"/>
<feature type="transmembrane region" description="Helical" evidence="3">
    <location>
        <begin position="43"/>
        <end position="62"/>
    </location>
</feature>
<dbReference type="InterPro" id="IPR043128">
    <property type="entry name" value="Rev_trsase/Diguanyl_cyclase"/>
</dbReference>
<dbReference type="GO" id="GO:0052621">
    <property type="term" value="F:diguanylate cyclase activity"/>
    <property type="evidence" value="ECO:0007669"/>
    <property type="project" value="UniProtKB-EC"/>
</dbReference>
<feature type="domain" description="GGDEF" evidence="4">
    <location>
        <begin position="255"/>
        <end position="387"/>
    </location>
</feature>
<dbReference type="InterPro" id="IPR000160">
    <property type="entry name" value="GGDEF_dom"/>
</dbReference>
<organism evidence="5 6">
    <name type="scientific">Cupriavidus plantarum</name>
    <dbReference type="NCBI Taxonomy" id="942865"/>
    <lineage>
        <taxon>Bacteria</taxon>
        <taxon>Pseudomonadati</taxon>
        <taxon>Pseudomonadota</taxon>
        <taxon>Betaproteobacteria</taxon>
        <taxon>Burkholderiales</taxon>
        <taxon>Burkholderiaceae</taxon>
        <taxon>Cupriavidus</taxon>
    </lineage>
</organism>
<dbReference type="InterPro" id="IPR029787">
    <property type="entry name" value="Nucleotide_cyclase"/>
</dbReference>
<protein>
    <recommendedName>
        <fullName evidence="1">diguanylate cyclase</fullName>
        <ecNumber evidence="1">2.7.7.65</ecNumber>
    </recommendedName>
</protein>
<dbReference type="EC" id="2.7.7.65" evidence="1"/>
<evidence type="ECO:0000313" key="6">
    <source>
        <dbReference type="Proteomes" id="UP000245754"/>
    </source>
</evidence>
<dbReference type="GO" id="GO:0043709">
    <property type="term" value="P:cell adhesion involved in single-species biofilm formation"/>
    <property type="evidence" value="ECO:0007669"/>
    <property type="project" value="TreeGrafter"/>
</dbReference>
<name>A0A316ETJ4_9BURK</name>
<dbReference type="PANTHER" id="PTHR45138:SF9">
    <property type="entry name" value="DIGUANYLATE CYCLASE DGCM-RELATED"/>
    <property type="match status" value="1"/>
</dbReference>
<dbReference type="Proteomes" id="UP000245754">
    <property type="component" value="Unassembled WGS sequence"/>
</dbReference>
<accession>A0A316ETJ4</accession>
<dbReference type="PROSITE" id="PS50887">
    <property type="entry name" value="GGDEF"/>
    <property type="match status" value="1"/>
</dbReference>
<dbReference type="Pfam" id="PF00990">
    <property type="entry name" value="GGDEF"/>
    <property type="match status" value="1"/>
</dbReference>
<dbReference type="PANTHER" id="PTHR45138">
    <property type="entry name" value="REGULATORY COMPONENTS OF SENSORY TRANSDUCTION SYSTEM"/>
    <property type="match status" value="1"/>
</dbReference>
<keyword evidence="3" id="KW-0472">Membrane</keyword>
<feature type="transmembrane region" description="Helical" evidence="3">
    <location>
        <begin position="98"/>
        <end position="117"/>
    </location>
</feature>
<dbReference type="GO" id="GO:0005886">
    <property type="term" value="C:plasma membrane"/>
    <property type="evidence" value="ECO:0007669"/>
    <property type="project" value="TreeGrafter"/>
</dbReference>
<sequence length="408" mass="42819">MEDAPPMSAPIALLVITAALSAMMLAIVWSLRRCGLPGVREWCHANFVATLALALFALRGNVPDVLSIVVANAALAWALCMFYAGTVLFCGGRPPWRLLIAGTAGVAMGVVALRYLVDAFAARVSLVSVFHAVLCAGVGITLIRHRPPGRTASHFLTTATFALCFAIAHTARGTMAAMAMLGDSITAPGLNIAFLTLGALVMPALTMGAVLMIHDTLVRRLEAIANTDTLTGVASRKAYEEEAARALALAMRGGPTPALVIIDIDRFKSVNDTWGHAAGDAVLREFARVTGEEIRATDRLARLGGEEFVILLPATGEAEARHVAERVRARAAANPVETLFGTVHYTVSGGVATWRAGESLAQLSARADAALYRAKVGGRNRMVGQSELIDGAAASAPDRTSARDASTV</sequence>
<evidence type="ECO:0000256" key="3">
    <source>
        <dbReference type="SAM" id="Phobius"/>
    </source>
</evidence>
<feature type="transmembrane region" description="Helical" evidence="3">
    <location>
        <begin position="155"/>
        <end position="172"/>
    </location>
</feature>
<dbReference type="Gene3D" id="3.30.70.270">
    <property type="match status" value="1"/>
</dbReference>
<feature type="transmembrane region" description="Helical" evidence="3">
    <location>
        <begin position="12"/>
        <end position="31"/>
    </location>
</feature>
<feature type="transmembrane region" description="Helical" evidence="3">
    <location>
        <begin position="68"/>
        <end position="91"/>
    </location>
</feature>
<comment type="catalytic activity">
    <reaction evidence="2">
        <text>2 GTP = 3',3'-c-di-GMP + 2 diphosphate</text>
        <dbReference type="Rhea" id="RHEA:24898"/>
        <dbReference type="ChEBI" id="CHEBI:33019"/>
        <dbReference type="ChEBI" id="CHEBI:37565"/>
        <dbReference type="ChEBI" id="CHEBI:58805"/>
        <dbReference type="EC" id="2.7.7.65"/>
    </reaction>
</comment>
<dbReference type="NCBIfam" id="TIGR00254">
    <property type="entry name" value="GGDEF"/>
    <property type="match status" value="1"/>
</dbReference>
<keyword evidence="3" id="KW-0812">Transmembrane</keyword>
<dbReference type="InterPro" id="IPR050469">
    <property type="entry name" value="Diguanylate_Cyclase"/>
</dbReference>
<evidence type="ECO:0000259" key="4">
    <source>
        <dbReference type="PROSITE" id="PS50887"/>
    </source>
</evidence>
<gene>
    <name evidence="5" type="ORF">C7419_102604</name>
</gene>
<feature type="transmembrane region" description="Helical" evidence="3">
    <location>
        <begin position="192"/>
        <end position="213"/>
    </location>
</feature>
<feature type="transmembrane region" description="Helical" evidence="3">
    <location>
        <begin position="123"/>
        <end position="143"/>
    </location>
</feature>
<keyword evidence="3" id="KW-1133">Transmembrane helix</keyword>
<keyword evidence="6" id="KW-1185">Reference proteome</keyword>
<evidence type="ECO:0000256" key="1">
    <source>
        <dbReference type="ARBA" id="ARBA00012528"/>
    </source>
</evidence>
<dbReference type="EMBL" id="QGGT01000002">
    <property type="protein sequence ID" value="PWK35326.1"/>
    <property type="molecule type" value="Genomic_DNA"/>
</dbReference>
<dbReference type="FunFam" id="3.30.70.270:FF:000001">
    <property type="entry name" value="Diguanylate cyclase domain protein"/>
    <property type="match status" value="1"/>
</dbReference>
<reference evidence="5 6" key="1">
    <citation type="submission" date="2018-05" db="EMBL/GenBank/DDBJ databases">
        <title>Genomic Encyclopedia of Type Strains, Phase IV (KMG-V): Genome sequencing to study the core and pangenomes of soil and plant-associated prokaryotes.</title>
        <authorList>
            <person name="Whitman W."/>
        </authorList>
    </citation>
    <scope>NUCLEOTIDE SEQUENCE [LARGE SCALE GENOMIC DNA]</scope>
    <source>
        <strain evidence="5 6">SLV-132</strain>
    </source>
</reference>
<comment type="caution">
    <text evidence="5">The sequence shown here is derived from an EMBL/GenBank/DDBJ whole genome shotgun (WGS) entry which is preliminary data.</text>
</comment>
<dbReference type="SUPFAM" id="SSF55073">
    <property type="entry name" value="Nucleotide cyclase"/>
    <property type="match status" value="1"/>
</dbReference>
<dbReference type="GO" id="GO:1902201">
    <property type="term" value="P:negative regulation of bacterial-type flagellum-dependent cell motility"/>
    <property type="evidence" value="ECO:0007669"/>
    <property type="project" value="TreeGrafter"/>
</dbReference>
<proteinExistence type="predicted"/>
<dbReference type="SMART" id="SM00267">
    <property type="entry name" value="GGDEF"/>
    <property type="match status" value="1"/>
</dbReference>
<evidence type="ECO:0000313" key="5">
    <source>
        <dbReference type="EMBL" id="PWK35326.1"/>
    </source>
</evidence>
<dbReference type="CDD" id="cd01949">
    <property type="entry name" value="GGDEF"/>
    <property type="match status" value="1"/>
</dbReference>
<evidence type="ECO:0000256" key="2">
    <source>
        <dbReference type="ARBA" id="ARBA00034247"/>
    </source>
</evidence>